<evidence type="ECO:0000256" key="2">
    <source>
        <dbReference type="ARBA" id="ARBA00022525"/>
    </source>
</evidence>
<dbReference type="GO" id="GO:0004601">
    <property type="term" value="F:peroxidase activity"/>
    <property type="evidence" value="ECO:0007669"/>
    <property type="project" value="UniProtKB-KW"/>
</dbReference>
<evidence type="ECO:0000256" key="1">
    <source>
        <dbReference type="ARBA" id="ARBA00004613"/>
    </source>
</evidence>
<evidence type="ECO:0000256" key="3">
    <source>
        <dbReference type="ARBA" id="ARBA00022559"/>
    </source>
</evidence>
<proteinExistence type="predicted"/>
<name>A0A7R9D2L0_TIMCR</name>
<keyword evidence="6 7" id="KW-0408">Iron</keyword>
<feature type="region of interest" description="Disordered" evidence="8">
    <location>
        <begin position="1739"/>
        <end position="1760"/>
    </location>
</feature>
<evidence type="ECO:0008006" key="10">
    <source>
        <dbReference type="Google" id="ProtNLM"/>
    </source>
</evidence>
<dbReference type="CDD" id="cd09823">
    <property type="entry name" value="peroxinectin_like"/>
    <property type="match status" value="2"/>
</dbReference>
<feature type="compositionally biased region" description="Polar residues" evidence="8">
    <location>
        <begin position="1739"/>
        <end position="1750"/>
    </location>
</feature>
<evidence type="ECO:0000256" key="7">
    <source>
        <dbReference type="PIRSR" id="PIRSR619791-2"/>
    </source>
</evidence>
<feature type="region of interest" description="Disordered" evidence="8">
    <location>
        <begin position="1698"/>
        <end position="1719"/>
    </location>
</feature>
<comment type="subcellular location">
    <subcellularLocation>
        <location evidence="1">Secreted</location>
    </subcellularLocation>
</comment>
<organism evidence="9">
    <name type="scientific">Timema cristinae</name>
    <name type="common">Walking stick</name>
    <dbReference type="NCBI Taxonomy" id="61476"/>
    <lineage>
        <taxon>Eukaryota</taxon>
        <taxon>Metazoa</taxon>
        <taxon>Ecdysozoa</taxon>
        <taxon>Arthropoda</taxon>
        <taxon>Hexapoda</taxon>
        <taxon>Insecta</taxon>
        <taxon>Pterygota</taxon>
        <taxon>Neoptera</taxon>
        <taxon>Polyneoptera</taxon>
        <taxon>Phasmatodea</taxon>
        <taxon>Timematodea</taxon>
        <taxon>Timematoidea</taxon>
        <taxon>Timematidae</taxon>
        <taxon>Timema</taxon>
    </lineage>
</organism>
<evidence type="ECO:0000256" key="6">
    <source>
        <dbReference type="ARBA" id="ARBA00023004"/>
    </source>
</evidence>
<dbReference type="PRINTS" id="PR00457">
    <property type="entry name" value="ANPEROXIDASE"/>
</dbReference>
<dbReference type="InterPro" id="IPR019791">
    <property type="entry name" value="Haem_peroxidase_animal"/>
</dbReference>
<dbReference type="InterPro" id="IPR037120">
    <property type="entry name" value="Haem_peroxidase_sf_animal"/>
</dbReference>
<keyword evidence="4 7" id="KW-0349">Heme</keyword>
<dbReference type="Gene3D" id="1.10.640.10">
    <property type="entry name" value="Haem peroxidase domain superfamily, animal type"/>
    <property type="match status" value="2"/>
</dbReference>
<gene>
    <name evidence="9" type="ORF">TCEB3V08_LOCUS8759</name>
</gene>
<keyword evidence="5" id="KW-0732">Signal</keyword>
<evidence type="ECO:0000256" key="4">
    <source>
        <dbReference type="ARBA" id="ARBA00022617"/>
    </source>
</evidence>
<dbReference type="GO" id="GO:0022412">
    <property type="term" value="P:cellular process involved in reproduction in multicellular organism"/>
    <property type="evidence" value="ECO:0007669"/>
    <property type="project" value="UniProtKB-ARBA"/>
</dbReference>
<dbReference type="GO" id="GO:0005576">
    <property type="term" value="C:extracellular region"/>
    <property type="evidence" value="ECO:0007669"/>
    <property type="project" value="UniProtKB-SubCell"/>
</dbReference>
<keyword evidence="2" id="KW-0964">Secreted</keyword>
<dbReference type="InterPro" id="IPR010255">
    <property type="entry name" value="Haem_peroxidase_sf"/>
</dbReference>
<dbReference type="GO" id="GO:0020037">
    <property type="term" value="F:heme binding"/>
    <property type="evidence" value="ECO:0007669"/>
    <property type="project" value="InterPro"/>
</dbReference>
<dbReference type="GO" id="GO:0006979">
    <property type="term" value="P:response to oxidative stress"/>
    <property type="evidence" value="ECO:0007669"/>
    <property type="project" value="InterPro"/>
</dbReference>
<accession>A0A7R9D2L0</accession>
<dbReference type="GO" id="GO:0046872">
    <property type="term" value="F:metal ion binding"/>
    <property type="evidence" value="ECO:0007669"/>
    <property type="project" value="UniProtKB-KW"/>
</dbReference>
<dbReference type="SUPFAM" id="SSF48113">
    <property type="entry name" value="Heme-dependent peroxidases"/>
    <property type="match status" value="2"/>
</dbReference>
<feature type="binding site" description="axial binding residue" evidence="7">
    <location>
        <position position="1344"/>
    </location>
    <ligand>
        <name>heme b</name>
        <dbReference type="ChEBI" id="CHEBI:60344"/>
    </ligand>
    <ligandPart>
        <name>Fe</name>
        <dbReference type="ChEBI" id="CHEBI:18248"/>
    </ligandPart>
</feature>
<evidence type="ECO:0000256" key="8">
    <source>
        <dbReference type="SAM" id="MobiDB-lite"/>
    </source>
</evidence>
<dbReference type="PANTHER" id="PTHR11475">
    <property type="entry name" value="OXIDASE/PEROXIDASE"/>
    <property type="match status" value="1"/>
</dbReference>
<keyword evidence="3" id="KW-0575">Peroxidase</keyword>
<dbReference type="FunFam" id="1.10.640.10:FF:000003">
    <property type="entry name" value="chorion peroxidase"/>
    <property type="match status" value="1"/>
</dbReference>
<reference evidence="9" key="1">
    <citation type="submission" date="2020-11" db="EMBL/GenBank/DDBJ databases">
        <authorList>
            <person name="Tran Van P."/>
        </authorList>
    </citation>
    <scope>NUCLEOTIDE SEQUENCE</scope>
</reference>
<dbReference type="Pfam" id="PF03098">
    <property type="entry name" value="An_peroxidase"/>
    <property type="match status" value="2"/>
</dbReference>
<keyword evidence="3" id="KW-0560">Oxidoreductase</keyword>
<dbReference type="EMBL" id="OC319995">
    <property type="protein sequence ID" value="CAD7406926.1"/>
    <property type="molecule type" value="Genomic_DNA"/>
</dbReference>
<evidence type="ECO:0000313" key="9">
    <source>
        <dbReference type="EMBL" id="CAD7406926.1"/>
    </source>
</evidence>
<evidence type="ECO:0000256" key="5">
    <source>
        <dbReference type="ARBA" id="ARBA00022729"/>
    </source>
</evidence>
<dbReference type="PROSITE" id="PS50292">
    <property type="entry name" value="PEROXIDASE_3"/>
    <property type="match status" value="2"/>
</dbReference>
<sequence>MSRVRDAARTVVPPPVSLSVVIDVRLFLTSNIRLSRGIVNTTWKAVQTSREYVTKVPGRSHQLEGRETAGSVVSTPSIRPERYVFRTVARQSGVRYHLRPGWRGLVFALVAPCPCDAGHTQHLHPPVLIDPLPSAPKIDMPHVPPEDMTAFVARAQASLAERFNRLEPDIYRRGVKQVPGTPAWFMGVSRHGESVSRNMSRVALVAEEATKYIVQAFHLSRDQVNFALPAMDMRATPLGETCPLEVDFPCQPRKYRAYSGHCNNVQSPHWGTANTRYLRFLPPRYEDGVGVPRSQGLPSPREVSLAVHRDADLPHAHLMALTAVWGEFVAHDVAHTPQMSGFDGSRLKCCSVNFSDFHPECFPIRLPERDPVHGRAGDKCQEYSRSASAPRTGCTLGESLSSYRPVACLGVSQGPREQLNQVTSFMDASMVYGSSNEQVSQLRAFSGGQLTSQRGPSGTMLLPPDKNTLDCRFNGTQNCFLSGDWRANEHSGLAALHTLWLREHNRLAGELHRLNPHWGDETLFQEARRIVAAEIQHVTYSEFLPVVLGQMTMDRYGLQPQASGFFTGYDINLNAGMANGVAAAALWFVASLMPKTLTVFDRSGKKVGEKSVSSSAYAPSQLYERGGIDSVVQSLLHGPAQREDEHINEVMTNHMFQDSNKGAGLDLAAQVIQQGRDHGLPGYTHWRQFCGLSLADKFQDLTDVMPLQVVSTLSKVYRNVSDIDLFTGGLAETPTEGSVVGPTFGCLLGRQFHYLRLGDRYWYENDLPPSSFTQGQVFPSPFTNTVTNKTSAQLNELRKVTLARIICDNSDNINEVQPSVFLDKDPFLNAMSRCSDNVIQRMGLTPWSTTIPHFSVSSSLLADAMARAKKDVSRVLQTEIDLWEQKRVADPLSPVGTAFGFNRPKRQAQEIANTSLLLQFASARFVSSYLQGQLQDLESARSSRVSLRELVAVLPNIDLSDTVEIPRVFRCDEQTLPCDHTSRYRTITGWCNNLRSPELGKSLRAFVRLLPPAYHDGVGSPRAMSVTGKPLPSPRLISVSVHPDTSKPHVRYSLMFMQFAQILDHDLTHTPVNKGFVGESILDCQPCDAMETVHPECFPIPVPEGDPYFPRVNISTGRPTCIPVTRSMPGQLTLGYREQLNQVTAYVDASFVYGSDVCEMGALRTSSGGQMNVTQVSGRGRPLLPEIRTHPECKSRSKVCFRGGDARASEQPGLTALHTFYLREHNRLATALAAMNPHWSDEKLYQTARRILSSVNQHKPRLHSLKSISIPPCNIDYSSETSSPQSEIYLSQSLHVTLTTPQKPRLHSLKSISIPPFVVTTCYDADCDATLVNEFAAAAFRFGHSLLRPGLARMGPDYTEKQPQVRLRDTFFNPEVLYQGNMVEELIRGLAATPMETLDEFITTEVTNHLFENTRTPYSGMDLAAINIQRGRDHGIPGYNQYRVFCNMSRAKDFDDLKKEIPSPVVERLRRLYLHVDDIDLFPGGLSETPLMGGVVGPTFACIIGHQFRLLRRCDRFWYESGDPLVRFTDAQLADIRRITLSRLVCDNGEQINTIQRSLLDLTDPFLNPRVPCSSIPSLDLDLWKERLSCTVGHTLIDVGSAERISPCVMCTCTTEGPICQSLKIGNCFTLARSFSHAAVLGDHVCKVQCAFVFRALPRVIDENDNQLGVISRPHQGPKQSLIAPSINLLITRRQSQDGTMRRASITRERDGPTSPDGTGVEVLVSCIRAVDNGSLSSDCRSVSSGNSTPAAVPASSDNVSRHSYCLQGAKM</sequence>
<protein>
    <recommendedName>
        <fullName evidence="10">Peroxidase</fullName>
    </recommendedName>
</protein>
<dbReference type="PANTHER" id="PTHR11475:SF134">
    <property type="entry name" value="LD42267P"/>
    <property type="match status" value="1"/>
</dbReference>
<keyword evidence="7" id="KW-0479">Metal-binding</keyword>